<dbReference type="Proteomes" id="UP000198546">
    <property type="component" value="Chromosome i"/>
</dbReference>
<gene>
    <name evidence="1" type="ORF">SAMN04489747_1230</name>
</gene>
<evidence type="ECO:0008006" key="3">
    <source>
        <dbReference type="Google" id="ProtNLM"/>
    </source>
</evidence>
<evidence type="ECO:0000313" key="1">
    <source>
        <dbReference type="EMBL" id="SDD55911.1"/>
    </source>
</evidence>
<dbReference type="EMBL" id="LT629688">
    <property type="protein sequence ID" value="SDD55911.1"/>
    <property type="molecule type" value="Genomic_DNA"/>
</dbReference>
<accession>A0A1G6VQV1</accession>
<proteinExistence type="predicted"/>
<keyword evidence="2" id="KW-1185">Reference proteome</keyword>
<evidence type="ECO:0000313" key="2">
    <source>
        <dbReference type="Proteomes" id="UP000198546"/>
    </source>
</evidence>
<dbReference type="OrthoDB" id="9977019at2"/>
<dbReference type="STRING" id="675864.SAMN04489747_1230"/>
<name>A0A1G6VQV1_9ACTN</name>
<protein>
    <recommendedName>
        <fullName evidence="3">Excreted virulence factor EspC, type VII ESX diderm</fullName>
    </recommendedName>
</protein>
<dbReference type="AlphaFoldDB" id="A0A1G6VQV1"/>
<sequence length="114" mass="11411">MSTFRVEPAQLDGAASTLAAVPAGLGGLSVSAPDPAMYGDLVGSAAAHAEPANTESTTTLLQALTTLGQSLSERCEASARGYRDTEHQVVDLVRAQVSGALEAGTAVVGRGVSV</sequence>
<organism evidence="1 2">
    <name type="scientific">Auraticoccus monumenti</name>
    <dbReference type="NCBI Taxonomy" id="675864"/>
    <lineage>
        <taxon>Bacteria</taxon>
        <taxon>Bacillati</taxon>
        <taxon>Actinomycetota</taxon>
        <taxon>Actinomycetes</taxon>
        <taxon>Propionibacteriales</taxon>
        <taxon>Propionibacteriaceae</taxon>
        <taxon>Auraticoccus</taxon>
    </lineage>
</organism>
<dbReference type="RefSeq" id="WP_090591580.1">
    <property type="nucleotide sequence ID" value="NZ_LT629688.1"/>
</dbReference>
<reference evidence="1 2" key="1">
    <citation type="submission" date="2016-10" db="EMBL/GenBank/DDBJ databases">
        <authorList>
            <person name="de Groot N.N."/>
        </authorList>
    </citation>
    <scope>NUCLEOTIDE SEQUENCE [LARGE SCALE GENOMIC DNA]</scope>
    <source>
        <strain evidence="1 2">MON 2.2</strain>
    </source>
</reference>